<keyword evidence="5" id="KW-1185">Reference proteome</keyword>
<keyword evidence="2" id="KW-1133">Transmembrane helix</keyword>
<name>A0ABR0JEL3_9EURO</name>
<dbReference type="Pfam" id="PF00026">
    <property type="entry name" value="Asp"/>
    <property type="match status" value="1"/>
</dbReference>
<accession>A0ABR0JEL3</accession>
<organism evidence="4 5">
    <name type="scientific">Exophiala sideris</name>
    <dbReference type="NCBI Taxonomy" id="1016849"/>
    <lineage>
        <taxon>Eukaryota</taxon>
        <taxon>Fungi</taxon>
        <taxon>Dikarya</taxon>
        <taxon>Ascomycota</taxon>
        <taxon>Pezizomycotina</taxon>
        <taxon>Eurotiomycetes</taxon>
        <taxon>Chaetothyriomycetidae</taxon>
        <taxon>Chaetothyriales</taxon>
        <taxon>Herpotrichiellaceae</taxon>
        <taxon>Exophiala</taxon>
    </lineage>
</organism>
<dbReference type="InterPro" id="IPR021109">
    <property type="entry name" value="Peptidase_aspartic_dom_sf"/>
</dbReference>
<gene>
    <name evidence="4" type="ORF">LTR69_004646</name>
</gene>
<feature type="transmembrane region" description="Helical" evidence="2">
    <location>
        <begin position="422"/>
        <end position="446"/>
    </location>
</feature>
<reference evidence="4 5" key="1">
    <citation type="submission" date="2023-08" db="EMBL/GenBank/DDBJ databases">
        <title>Black Yeasts Isolated from many extreme environments.</title>
        <authorList>
            <person name="Coleine C."/>
            <person name="Stajich J.E."/>
            <person name="Selbmann L."/>
        </authorList>
    </citation>
    <scope>NUCLEOTIDE SEQUENCE [LARGE SCALE GENOMIC DNA]</scope>
    <source>
        <strain evidence="4 5">CCFEE 6328</strain>
    </source>
</reference>
<comment type="caution">
    <text evidence="4">The sequence shown here is derived from an EMBL/GenBank/DDBJ whole genome shotgun (WGS) entry which is preliminary data.</text>
</comment>
<evidence type="ECO:0000313" key="5">
    <source>
        <dbReference type="Proteomes" id="UP001345691"/>
    </source>
</evidence>
<feature type="compositionally biased region" description="Low complexity" evidence="1">
    <location>
        <begin position="375"/>
        <end position="412"/>
    </location>
</feature>
<dbReference type="InterPro" id="IPR033121">
    <property type="entry name" value="PEPTIDASE_A1"/>
</dbReference>
<protein>
    <recommendedName>
        <fullName evidence="3">Peptidase A1 domain-containing protein</fullName>
    </recommendedName>
</protein>
<keyword evidence="2" id="KW-0472">Membrane</keyword>
<feature type="region of interest" description="Disordered" evidence="1">
    <location>
        <begin position="371"/>
        <end position="417"/>
    </location>
</feature>
<evidence type="ECO:0000259" key="3">
    <source>
        <dbReference type="PROSITE" id="PS51767"/>
    </source>
</evidence>
<dbReference type="PROSITE" id="PS51767">
    <property type="entry name" value="PEPTIDASE_A1"/>
    <property type="match status" value="1"/>
</dbReference>
<evidence type="ECO:0000256" key="1">
    <source>
        <dbReference type="SAM" id="MobiDB-lite"/>
    </source>
</evidence>
<proteinExistence type="predicted"/>
<dbReference type="Proteomes" id="UP001345691">
    <property type="component" value="Unassembled WGS sequence"/>
</dbReference>
<feature type="region of interest" description="Disordered" evidence="1">
    <location>
        <begin position="457"/>
        <end position="545"/>
    </location>
</feature>
<sequence length="545" mass="57070">MSVCPNGAAPMYLPWTNVTVTTDQQAITRGIQMSMGTPPQIVALRPSTSDDNLYVVNKVQCAPEYNDTCIGLYGGVFDYNASSTFVQVAAAQWNGTAESNPNELSFVHFNDLLTVGNASIYGYPAIYDEPGYGGQGVLPLGSSSDLLDITVKNGDVPSTVFGLWSGSRSVTHPVDGGLVLGGYDTTRVNGQLTTFPSKSDCEFCVVVTGITYTDATGSHNMFSNSSETLSINLQPSERVLYVPQDVWANFGNATGGVYNANLGYLAYAASSAPTGNLTVTLSGGYNTTIPASELFMMPRYYNTEGRYAIEDDTTLIAMLVNQTANGYVMNWGIPYMTMNYIIGDYKRQQFKMAPAIRTDFSASGGTYTLQASCDPTTSSTPTATSGPGSSASAVAGGNATMPSAAASSSSSSSGGGHSNTGAIVGGVVGGVLGLVAIVGGLALLFYRSRRKRNAAAAAAAPPAGQQGMSQFGSAGDRHSQWTAMSPTEVPSELANNQKTGGNVNVNNWLSSQASDTHTVSDSTSPNINSGNMDRPFEMPAQAWDR</sequence>
<keyword evidence="2" id="KW-0812">Transmembrane</keyword>
<evidence type="ECO:0000313" key="4">
    <source>
        <dbReference type="EMBL" id="KAK5062288.1"/>
    </source>
</evidence>
<dbReference type="Gene3D" id="2.40.70.10">
    <property type="entry name" value="Acid Proteases"/>
    <property type="match status" value="2"/>
</dbReference>
<evidence type="ECO:0000256" key="2">
    <source>
        <dbReference type="SAM" id="Phobius"/>
    </source>
</evidence>
<dbReference type="EMBL" id="JAVRRF010000008">
    <property type="protein sequence ID" value="KAK5062288.1"/>
    <property type="molecule type" value="Genomic_DNA"/>
</dbReference>
<dbReference type="SUPFAM" id="SSF50630">
    <property type="entry name" value="Acid proteases"/>
    <property type="match status" value="1"/>
</dbReference>
<feature type="compositionally biased region" description="Polar residues" evidence="1">
    <location>
        <begin position="493"/>
        <end position="531"/>
    </location>
</feature>
<feature type="domain" description="Peptidase A1" evidence="3">
    <location>
        <begin position="29"/>
        <end position="353"/>
    </location>
</feature>